<dbReference type="InterPro" id="IPR023606">
    <property type="entry name" value="CoA-Trfase_III_dom_1_sf"/>
</dbReference>
<dbReference type="Gene3D" id="3.40.50.10540">
    <property type="entry name" value="Crotonobetainyl-coa:carnitine coa-transferase, domain 1"/>
    <property type="match status" value="1"/>
</dbReference>
<dbReference type="PANTHER" id="PTHR48207">
    <property type="entry name" value="SUCCINATE--HYDROXYMETHYLGLUTARATE COA-TRANSFERASE"/>
    <property type="match status" value="1"/>
</dbReference>
<gene>
    <name evidence="2" type="ORF">GCM10009547_01460</name>
</gene>
<dbReference type="InterPro" id="IPR050483">
    <property type="entry name" value="CoA-transferase_III_domain"/>
</dbReference>
<proteinExistence type="predicted"/>
<organism evidence="2 3">
    <name type="scientific">Sporichthya brevicatena</name>
    <dbReference type="NCBI Taxonomy" id="171442"/>
    <lineage>
        <taxon>Bacteria</taxon>
        <taxon>Bacillati</taxon>
        <taxon>Actinomycetota</taxon>
        <taxon>Actinomycetes</taxon>
        <taxon>Sporichthyales</taxon>
        <taxon>Sporichthyaceae</taxon>
        <taxon>Sporichthya</taxon>
    </lineage>
</organism>
<keyword evidence="1" id="KW-0808">Transferase</keyword>
<dbReference type="SUPFAM" id="SSF89796">
    <property type="entry name" value="CoA-transferase family III (CaiB/BaiF)"/>
    <property type="match status" value="1"/>
</dbReference>
<reference evidence="3" key="1">
    <citation type="journal article" date="2019" name="Int. J. Syst. Evol. Microbiol.">
        <title>The Global Catalogue of Microorganisms (GCM) 10K type strain sequencing project: providing services to taxonomists for standard genome sequencing and annotation.</title>
        <authorList>
            <consortium name="The Broad Institute Genomics Platform"/>
            <consortium name="The Broad Institute Genome Sequencing Center for Infectious Disease"/>
            <person name="Wu L."/>
            <person name="Ma J."/>
        </authorList>
    </citation>
    <scope>NUCLEOTIDE SEQUENCE [LARGE SCALE GENOMIC DNA]</scope>
    <source>
        <strain evidence="3">JCM 10671</strain>
    </source>
</reference>
<name>A0ABP3R5S8_9ACTN</name>
<comment type="caution">
    <text evidence="2">The sequence shown here is derived from an EMBL/GenBank/DDBJ whole genome shotgun (WGS) entry which is preliminary data.</text>
</comment>
<dbReference type="Gene3D" id="3.30.1540.10">
    <property type="entry name" value="formyl-coa transferase, domain 3"/>
    <property type="match status" value="1"/>
</dbReference>
<dbReference type="Proteomes" id="UP001500957">
    <property type="component" value="Unassembled WGS sequence"/>
</dbReference>
<sequence length="407" mass="43290">MVLPLLAGIRVVDLTKLYSLTTSRLADLGADVIKVEAPPAGDYLRGLPPFVGNAGSMAYLTLNRNKRSIGLDLRTDAGREVLHKLVATADVVVENSPPNAQVKLGLDYPTLRQIKPDLVYCSVTAYGQDGPYAPLPSHSMNVDAAAGEIRIMRGPTGRPEITAYSTVGHSMELGGLEAATAITAALVQRGRTGQGQYLDVAGWDAGLASNQRFLAALNLGSADAAIGASTTGGMGARSNVYGTRDDQVLLIFPVEKHLWQRFCAVVERPEWAERGTWSQTMDFGDTDAEADEALRADIETVMRTRTLAEWMEAFLAAGVPAAPVSDPDQLPTHPHVHARHMVVTAGDVHYVRPPVRLPESEFAITIAPPAFGAHTHDVLDGLGFDENARAGLIAAGAVFAADDGSQP</sequence>
<evidence type="ECO:0000313" key="2">
    <source>
        <dbReference type="EMBL" id="GAA0603567.1"/>
    </source>
</evidence>
<evidence type="ECO:0000256" key="1">
    <source>
        <dbReference type="ARBA" id="ARBA00022679"/>
    </source>
</evidence>
<dbReference type="InterPro" id="IPR003673">
    <property type="entry name" value="CoA-Trfase_fam_III"/>
</dbReference>
<dbReference type="PANTHER" id="PTHR48207:SF3">
    <property type="entry name" value="SUCCINATE--HYDROXYMETHYLGLUTARATE COA-TRANSFERASE"/>
    <property type="match status" value="1"/>
</dbReference>
<dbReference type="InterPro" id="IPR044855">
    <property type="entry name" value="CoA-Trfase_III_dom3_sf"/>
</dbReference>
<dbReference type="EMBL" id="BAAAHE010000002">
    <property type="protein sequence ID" value="GAA0603567.1"/>
    <property type="molecule type" value="Genomic_DNA"/>
</dbReference>
<evidence type="ECO:0000313" key="3">
    <source>
        <dbReference type="Proteomes" id="UP001500957"/>
    </source>
</evidence>
<protein>
    <submittedName>
        <fullName evidence="2">CaiB/BaiF CoA-transferase family protein</fullName>
    </submittedName>
</protein>
<accession>A0ABP3R5S8</accession>
<keyword evidence="3" id="KW-1185">Reference proteome</keyword>
<dbReference type="Pfam" id="PF02515">
    <property type="entry name" value="CoA_transf_3"/>
    <property type="match status" value="1"/>
</dbReference>